<dbReference type="EMBL" id="JAENRR010000020">
    <property type="protein sequence ID" value="MBK3517673.1"/>
    <property type="molecule type" value="Genomic_DNA"/>
</dbReference>
<name>A0ABS1HJ12_9BACT</name>
<dbReference type="SUPFAM" id="SSF53756">
    <property type="entry name" value="UDP-Glycosyltransferase/glycogen phosphorylase"/>
    <property type="match status" value="1"/>
</dbReference>
<sequence>MKKHILFITTANLPTNPRLLKEVDIACKQYKVTVIIWKLGNWSDNLNQQMIEERLNINFHLLDATKGHKFNWLIFAIIEKLARILYPFLKKSLLANAVAQTRRSLQLYRLIKRQNLKPNLVIAHNLGALYPAYQLSLKNNIPFTFDIEDYHPGELIEFDTINEKERRELLMKKMLPKAKVLTSASPLIGEHSLKLLGGHPNHTVILNGFSNKEFSSPKQPFGISDKKLKLVWFSQTISFGRGLEQLFGALMYLAKDSSISDNTLQLTLIGELDKQFEQQHIQPLISNTGCKVIVEILPPLSQKNLHKELANHDIGLALEYNSTDINRQICLTNKIFAYAQAGLYILATDTPAQKMYIEKYSGFGLLCEQSDMALSESIKYLISNAEHIKCKSEERFLNARERLSWEVEEQKLNAIWNNIVDKNR</sequence>
<comment type="caution">
    <text evidence="1">The sequence shown here is derived from an EMBL/GenBank/DDBJ whole genome shotgun (WGS) entry which is preliminary data.</text>
</comment>
<organism evidence="1 2">
    <name type="scientific">Carboxylicivirga marina</name>
    <dbReference type="NCBI Taxonomy" id="2800988"/>
    <lineage>
        <taxon>Bacteria</taxon>
        <taxon>Pseudomonadati</taxon>
        <taxon>Bacteroidota</taxon>
        <taxon>Bacteroidia</taxon>
        <taxon>Marinilabiliales</taxon>
        <taxon>Marinilabiliaceae</taxon>
        <taxon>Carboxylicivirga</taxon>
    </lineage>
</organism>
<evidence type="ECO:0000313" key="1">
    <source>
        <dbReference type="EMBL" id="MBK3517673.1"/>
    </source>
</evidence>
<proteinExistence type="predicted"/>
<dbReference type="Proteomes" id="UP000605676">
    <property type="component" value="Unassembled WGS sequence"/>
</dbReference>
<accession>A0ABS1HJ12</accession>
<dbReference type="RefSeq" id="WP_200464903.1">
    <property type="nucleotide sequence ID" value="NZ_JAENRR010000020.1"/>
</dbReference>
<gene>
    <name evidence="1" type="ORF">JIV24_10050</name>
</gene>
<evidence type="ECO:0008006" key="3">
    <source>
        <dbReference type="Google" id="ProtNLM"/>
    </source>
</evidence>
<dbReference type="Gene3D" id="3.40.50.2000">
    <property type="entry name" value="Glycogen Phosphorylase B"/>
    <property type="match status" value="2"/>
</dbReference>
<evidence type="ECO:0000313" key="2">
    <source>
        <dbReference type="Proteomes" id="UP000605676"/>
    </source>
</evidence>
<protein>
    <recommendedName>
        <fullName evidence="3">Glycosyltransferase subfamily 4-like N-terminal domain-containing protein</fullName>
    </recommendedName>
</protein>
<reference evidence="1 2" key="1">
    <citation type="submission" date="2021-01" db="EMBL/GenBank/DDBJ databases">
        <title>Carboxyliciviraga sp.nov., isolated from coastal sediments.</title>
        <authorList>
            <person name="Lu D."/>
            <person name="Zhang T."/>
        </authorList>
    </citation>
    <scope>NUCLEOTIDE SEQUENCE [LARGE SCALE GENOMIC DNA]</scope>
    <source>
        <strain evidence="1 2">N1Y132</strain>
    </source>
</reference>
<keyword evidence="2" id="KW-1185">Reference proteome</keyword>